<evidence type="ECO:0000256" key="9">
    <source>
        <dbReference type="SAM" id="SignalP"/>
    </source>
</evidence>
<dbReference type="GO" id="GO:0009765">
    <property type="term" value="P:photosynthesis, light harvesting"/>
    <property type="evidence" value="ECO:0007669"/>
    <property type="project" value="InterPro"/>
</dbReference>
<comment type="function">
    <text evidence="1">The light-harvesting complex (LHC) functions as a light receptor, it captures and delivers excitation energy to photosystems with which it is closely associated. Energy is transferred from the carotenoid and chlorophyll C (or B) to chlorophyll A and the photosynthetic reaction centers where it is used to synthesize ATP and reducing power.</text>
</comment>
<keyword evidence="7" id="KW-0437">Light-harvesting polypeptide</keyword>
<evidence type="ECO:0000256" key="2">
    <source>
        <dbReference type="ARBA" id="ARBA00004229"/>
    </source>
</evidence>
<dbReference type="AlphaFoldDB" id="A0AAD8Y981"/>
<feature type="binding site" evidence="8">
    <location>
        <position position="173"/>
    </location>
    <ligand>
        <name>chlorophyll a</name>
        <dbReference type="ChEBI" id="CHEBI:58416"/>
        <label>1</label>
    </ligand>
</feature>
<comment type="caution">
    <text evidence="10">The sequence shown here is derived from an EMBL/GenBank/DDBJ whole genome shotgun (WGS) entry which is preliminary data.</text>
</comment>
<evidence type="ECO:0000256" key="8">
    <source>
        <dbReference type="PIRSR" id="PIRSR601344-1"/>
    </source>
</evidence>
<evidence type="ECO:0000256" key="4">
    <source>
        <dbReference type="ARBA" id="ARBA00022528"/>
    </source>
</evidence>
<evidence type="ECO:0000256" key="6">
    <source>
        <dbReference type="ARBA" id="ARBA00022640"/>
    </source>
</evidence>
<dbReference type="InterPro" id="IPR001344">
    <property type="entry name" value="Chloro_AB-bd_pln"/>
</dbReference>
<keyword evidence="8" id="KW-0148">Chlorophyll</keyword>
<evidence type="ECO:0000256" key="5">
    <source>
        <dbReference type="ARBA" id="ARBA00022531"/>
    </source>
</evidence>
<dbReference type="SUPFAM" id="SSF103511">
    <property type="entry name" value="Chlorophyll a-b binding protein"/>
    <property type="match status" value="1"/>
</dbReference>
<keyword evidence="11" id="KW-1185">Reference proteome</keyword>
<dbReference type="GO" id="GO:0016020">
    <property type="term" value="C:membrane"/>
    <property type="evidence" value="ECO:0007669"/>
    <property type="project" value="InterPro"/>
</dbReference>
<feature type="binding site" evidence="8">
    <location>
        <position position="70"/>
    </location>
    <ligand>
        <name>chlorophyll a</name>
        <dbReference type="ChEBI" id="CHEBI:58416"/>
        <label>1</label>
    </ligand>
</feature>
<dbReference type="InterPro" id="IPR022796">
    <property type="entry name" value="Chloroa_b-bind"/>
</dbReference>
<keyword evidence="9" id="KW-0732">Signal</keyword>
<dbReference type="GO" id="GO:0016168">
    <property type="term" value="F:chlorophyll binding"/>
    <property type="evidence" value="ECO:0007669"/>
    <property type="project" value="UniProtKB-KW"/>
</dbReference>
<keyword evidence="4" id="KW-0150">Chloroplast</keyword>
<feature type="binding site" description="axial binding residue" evidence="8">
    <location>
        <position position="72"/>
    </location>
    <ligand>
        <name>chlorophyll b</name>
        <dbReference type="ChEBI" id="CHEBI:61721"/>
        <label>1</label>
    </ligand>
    <ligandPart>
        <name>Mg</name>
        <dbReference type="ChEBI" id="CHEBI:25107"/>
    </ligandPart>
</feature>
<protein>
    <submittedName>
        <fullName evidence="10">Chlorophyll a-b binding domain-containing protein</fullName>
    </submittedName>
</protein>
<dbReference type="EMBL" id="JATAAI010000013">
    <property type="protein sequence ID" value="KAK1741364.1"/>
    <property type="molecule type" value="Genomic_DNA"/>
</dbReference>
<proteinExistence type="inferred from homology"/>
<feature type="chain" id="PRO_5042084631" evidence="9">
    <location>
        <begin position="16"/>
        <end position="207"/>
    </location>
</feature>
<evidence type="ECO:0000313" key="11">
    <source>
        <dbReference type="Proteomes" id="UP001224775"/>
    </source>
</evidence>
<gene>
    <name evidence="10" type="ORF">QTG54_007842</name>
</gene>
<dbReference type="Proteomes" id="UP001224775">
    <property type="component" value="Unassembled WGS sequence"/>
</dbReference>
<organism evidence="10 11">
    <name type="scientific">Skeletonema marinoi</name>
    <dbReference type="NCBI Taxonomy" id="267567"/>
    <lineage>
        <taxon>Eukaryota</taxon>
        <taxon>Sar</taxon>
        <taxon>Stramenopiles</taxon>
        <taxon>Ochrophyta</taxon>
        <taxon>Bacillariophyta</taxon>
        <taxon>Coscinodiscophyceae</taxon>
        <taxon>Thalassiosirophycidae</taxon>
        <taxon>Thalassiosirales</taxon>
        <taxon>Skeletonemataceae</taxon>
        <taxon>Skeletonema</taxon>
        <taxon>Skeletonema marinoi-dohrnii complex</taxon>
    </lineage>
</organism>
<evidence type="ECO:0000256" key="7">
    <source>
        <dbReference type="ARBA" id="ARBA00023243"/>
    </source>
</evidence>
<evidence type="ECO:0000256" key="3">
    <source>
        <dbReference type="ARBA" id="ARBA00005933"/>
    </source>
</evidence>
<feature type="binding site" description="axial binding residue" evidence="8">
    <location>
        <position position="176"/>
    </location>
    <ligand>
        <name>chlorophyll b</name>
        <dbReference type="ChEBI" id="CHEBI:61721"/>
        <label>3</label>
    </ligand>
    <ligandPart>
        <name>Mg</name>
        <dbReference type="ChEBI" id="CHEBI:25107"/>
    </ligandPart>
</feature>
<comment type="subcellular location">
    <subcellularLocation>
        <location evidence="2">Plastid</location>
        <location evidence="2">Chloroplast</location>
    </subcellularLocation>
</comment>
<keyword evidence="6" id="KW-0934">Plastid</keyword>
<keyword evidence="5" id="KW-0602">Photosynthesis</keyword>
<sequence length="207" mass="21914">MKTAIIASLVAGAAAFAPAANKPASTQLSASLSELDGGSSLPLPNFDPLKLAEQGSDETLRWYRAAELKHGRCAMVATVGYLTNAAGYHFPGQLSSDISFESLAAMSPPEAWAAVPIAGKAQILVTIFAAELISEGYQGTHYMKGGEYPTMVFPAIDFSGVSKETMERKRTSELNNGRLAQIAILSFISEHYIPGSVPALANNPGWH</sequence>
<keyword evidence="8" id="KW-0157">Chromophore</keyword>
<feature type="signal peptide" evidence="9">
    <location>
        <begin position="1"/>
        <end position="15"/>
    </location>
</feature>
<accession>A0AAD8Y981</accession>
<evidence type="ECO:0000313" key="10">
    <source>
        <dbReference type="EMBL" id="KAK1741364.1"/>
    </source>
</evidence>
<reference evidence="10" key="1">
    <citation type="submission" date="2023-06" db="EMBL/GenBank/DDBJ databases">
        <title>Survivors Of The Sea: Transcriptome response of Skeletonema marinoi to long-term dormancy.</title>
        <authorList>
            <person name="Pinder M.I.M."/>
            <person name="Kourtchenko O."/>
            <person name="Robertson E.K."/>
            <person name="Larsson T."/>
            <person name="Maumus F."/>
            <person name="Osuna-Cruz C.M."/>
            <person name="Vancaester E."/>
            <person name="Stenow R."/>
            <person name="Vandepoele K."/>
            <person name="Ploug H."/>
            <person name="Bruchert V."/>
            <person name="Godhe A."/>
            <person name="Topel M."/>
        </authorList>
    </citation>
    <scope>NUCLEOTIDE SEQUENCE</scope>
    <source>
        <strain evidence="10">R05AC</strain>
    </source>
</reference>
<dbReference type="GO" id="GO:0030076">
    <property type="term" value="C:light-harvesting complex"/>
    <property type="evidence" value="ECO:0007669"/>
    <property type="project" value="UniProtKB-KW"/>
</dbReference>
<feature type="binding site" evidence="8">
    <location>
        <position position="178"/>
    </location>
    <ligand>
        <name>chlorophyll a</name>
        <dbReference type="ChEBI" id="CHEBI:58416"/>
        <label>1</label>
    </ligand>
</feature>
<dbReference type="Gene3D" id="1.10.3460.10">
    <property type="entry name" value="Chlorophyll a/b binding protein domain"/>
    <property type="match status" value="1"/>
</dbReference>
<evidence type="ECO:0000256" key="1">
    <source>
        <dbReference type="ARBA" id="ARBA00004022"/>
    </source>
</evidence>
<dbReference type="PANTHER" id="PTHR21649">
    <property type="entry name" value="CHLOROPHYLL A/B BINDING PROTEIN"/>
    <property type="match status" value="1"/>
</dbReference>
<dbReference type="GO" id="GO:0009507">
    <property type="term" value="C:chloroplast"/>
    <property type="evidence" value="ECO:0007669"/>
    <property type="project" value="UniProtKB-SubCell"/>
</dbReference>
<name>A0AAD8Y981_9STRA</name>
<dbReference type="Pfam" id="PF00504">
    <property type="entry name" value="Chloroa_b-bind"/>
    <property type="match status" value="1"/>
</dbReference>
<feature type="binding site" evidence="8">
    <location>
        <position position="67"/>
    </location>
    <ligand>
        <name>chlorophyll a</name>
        <dbReference type="ChEBI" id="CHEBI:58416"/>
        <label>1</label>
    </ligand>
</feature>
<comment type="similarity">
    <text evidence="3">Belongs to the fucoxanthin chlorophyll protein family.</text>
</comment>